<evidence type="ECO:0000256" key="1">
    <source>
        <dbReference type="SAM" id="MobiDB-lite"/>
    </source>
</evidence>
<keyword evidence="3" id="KW-1185">Reference proteome</keyword>
<protein>
    <submittedName>
        <fullName evidence="2">Uncharacterized protein</fullName>
    </submittedName>
</protein>
<evidence type="ECO:0000313" key="3">
    <source>
        <dbReference type="Proteomes" id="UP000828390"/>
    </source>
</evidence>
<dbReference type="EMBL" id="JAIWYP010000004">
    <property type="protein sequence ID" value="KAH3835145.1"/>
    <property type="molecule type" value="Genomic_DNA"/>
</dbReference>
<evidence type="ECO:0000313" key="2">
    <source>
        <dbReference type="EMBL" id="KAH3835145.1"/>
    </source>
</evidence>
<reference evidence="2" key="1">
    <citation type="journal article" date="2019" name="bioRxiv">
        <title>The Genome of the Zebra Mussel, Dreissena polymorpha: A Resource for Invasive Species Research.</title>
        <authorList>
            <person name="McCartney M.A."/>
            <person name="Auch B."/>
            <person name="Kono T."/>
            <person name="Mallez S."/>
            <person name="Zhang Y."/>
            <person name="Obille A."/>
            <person name="Becker A."/>
            <person name="Abrahante J.E."/>
            <person name="Garbe J."/>
            <person name="Badalamenti J.P."/>
            <person name="Herman A."/>
            <person name="Mangelson H."/>
            <person name="Liachko I."/>
            <person name="Sullivan S."/>
            <person name="Sone E.D."/>
            <person name="Koren S."/>
            <person name="Silverstein K.A.T."/>
            <person name="Beckman K.B."/>
            <person name="Gohl D.M."/>
        </authorList>
    </citation>
    <scope>NUCLEOTIDE SEQUENCE</scope>
    <source>
        <strain evidence="2">Duluth1</strain>
        <tissue evidence="2">Whole animal</tissue>
    </source>
</reference>
<reference evidence="2" key="2">
    <citation type="submission" date="2020-11" db="EMBL/GenBank/DDBJ databases">
        <authorList>
            <person name="McCartney M.A."/>
            <person name="Auch B."/>
            <person name="Kono T."/>
            <person name="Mallez S."/>
            <person name="Becker A."/>
            <person name="Gohl D.M."/>
            <person name="Silverstein K.A.T."/>
            <person name="Koren S."/>
            <person name="Bechman K.B."/>
            <person name="Herman A."/>
            <person name="Abrahante J.E."/>
            <person name="Garbe J."/>
        </authorList>
    </citation>
    <scope>NUCLEOTIDE SEQUENCE</scope>
    <source>
        <strain evidence="2">Duluth1</strain>
        <tissue evidence="2">Whole animal</tissue>
    </source>
</reference>
<organism evidence="2 3">
    <name type="scientific">Dreissena polymorpha</name>
    <name type="common">Zebra mussel</name>
    <name type="synonym">Mytilus polymorpha</name>
    <dbReference type="NCBI Taxonomy" id="45954"/>
    <lineage>
        <taxon>Eukaryota</taxon>
        <taxon>Metazoa</taxon>
        <taxon>Spiralia</taxon>
        <taxon>Lophotrochozoa</taxon>
        <taxon>Mollusca</taxon>
        <taxon>Bivalvia</taxon>
        <taxon>Autobranchia</taxon>
        <taxon>Heteroconchia</taxon>
        <taxon>Euheterodonta</taxon>
        <taxon>Imparidentia</taxon>
        <taxon>Neoheterodontei</taxon>
        <taxon>Myida</taxon>
        <taxon>Dreissenoidea</taxon>
        <taxon>Dreissenidae</taxon>
        <taxon>Dreissena</taxon>
    </lineage>
</organism>
<feature type="compositionally biased region" description="Basic and acidic residues" evidence="1">
    <location>
        <begin position="44"/>
        <end position="54"/>
    </location>
</feature>
<comment type="caution">
    <text evidence="2">The sequence shown here is derived from an EMBL/GenBank/DDBJ whole genome shotgun (WGS) entry which is preliminary data.</text>
</comment>
<proteinExistence type="predicted"/>
<sequence length="65" mass="7776">MIKASDQQIIFEELPIKSLDNEPDTMFDRDRQQQNTRQVNKILKTNDDNQYKTPETDEWIHAKVL</sequence>
<accession>A0A9D4K8M0</accession>
<feature type="region of interest" description="Disordered" evidence="1">
    <location>
        <begin position="21"/>
        <end position="54"/>
    </location>
</feature>
<dbReference type="AlphaFoldDB" id="A0A9D4K8M0"/>
<dbReference type="Proteomes" id="UP000828390">
    <property type="component" value="Unassembled WGS sequence"/>
</dbReference>
<gene>
    <name evidence="2" type="ORF">DPMN_108489</name>
</gene>
<name>A0A9D4K8M0_DREPO</name>